<reference evidence="9" key="1">
    <citation type="submission" date="2016-10" db="EMBL/GenBank/DDBJ databases">
        <authorList>
            <person name="Varghese N."/>
            <person name="Submissions S."/>
        </authorList>
    </citation>
    <scope>NUCLEOTIDE SEQUENCE [LARGE SCALE GENOMIC DNA]</scope>
    <source>
        <strain evidence="9">DSM 23413</strain>
    </source>
</reference>
<comment type="cofactor">
    <cofactor evidence="1">
        <name>a divalent metal cation</name>
        <dbReference type="ChEBI" id="CHEBI:60240"/>
    </cofactor>
</comment>
<dbReference type="Pfam" id="PF03755">
    <property type="entry name" value="YicC-like_N"/>
    <property type="match status" value="1"/>
</dbReference>
<organism evidence="8 9">
    <name type="scientific">Jhaorihella thermophila</name>
    <dbReference type="NCBI Taxonomy" id="488547"/>
    <lineage>
        <taxon>Bacteria</taxon>
        <taxon>Pseudomonadati</taxon>
        <taxon>Pseudomonadota</taxon>
        <taxon>Alphaproteobacteria</taxon>
        <taxon>Rhodobacterales</taxon>
        <taxon>Paracoccaceae</taxon>
        <taxon>Jhaorihella</taxon>
    </lineage>
</organism>
<evidence type="ECO:0000313" key="8">
    <source>
        <dbReference type="EMBL" id="SEF50609.1"/>
    </source>
</evidence>
<evidence type="ECO:0000256" key="5">
    <source>
        <dbReference type="ARBA" id="ARBA00035648"/>
    </source>
</evidence>
<dbReference type="PANTHER" id="PTHR30636:SF3">
    <property type="entry name" value="UPF0701 PROTEIN YICC"/>
    <property type="match status" value="1"/>
</dbReference>
<evidence type="ECO:0000313" key="9">
    <source>
        <dbReference type="Proteomes" id="UP000236742"/>
    </source>
</evidence>
<evidence type="ECO:0000256" key="1">
    <source>
        <dbReference type="ARBA" id="ARBA00001968"/>
    </source>
</evidence>
<dbReference type="GO" id="GO:0004521">
    <property type="term" value="F:RNA endonuclease activity"/>
    <property type="evidence" value="ECO:0007669"/>
    <property type="project" value="InterPro"/>
</dbReference>
<evidence type="ECO:0000256" key="4">
    <source>
        <dbReference type="ARBA" id="ARBA00022801"/>
    </source>
</evidence>
<evidence type="ECO:0000259" key="7">
    <source>
        <dbReference type="Pfam" id="PF08340"/>
    </source>
</evidence>
<evidence type="ECO:0000256" key="2">
    <source>
        <dbReference type="ARBA" id="ARBA00022722"/>
    </source>
</evidence>
<gene>
    <name evidence="8" type="ORF">SAMN05421751_101564</name>
</gene>
<feature type="domain" description="Endoribonuclease YicC-like C-terminal" evidence="7">
    <location>
        <begin position="204"/>
        <end position="322"/>
    </location>
</feature>
<dbReference type="AlphaFoldDB" id="A0A1H5SJ09"/>
<dbReference type="InterPro" id="IPR013527">
    <property type="entry name" value="YicC-like_N"/>
</dbReference>
<sequence length="322" mass="34583">MGVALRLAMALGAADFGTGRKGMRAAMIRSMTGFASAKGANGPWSWAWELRSVNGKGLDLRLRVPDWLEGLEAALRAELGKALARGNVTLTLRVSRGEEAGALVLNRSMLDTVLDALARTEAAALERGVQLAPSRAADLLAIRGVLEPGAGEEDVEALTAQIRSEFPGLVAAFVKMREQEGAALAAILRDQLLIVEALTDQAAELAESRKEAMAETLRANLSRVLDNAEGADPDRVAQELALIAVKSDVTEEIDRLRAHVEAARGLLNKGGPVGRKLDFLMQEFNREANTLCSKSQNKELTAVGLELKAVIDQMREQVQNIE</sequence>
<feature type="domain" description="Endoribonuclease YicC-like N-terminal" evidence="6">
    <location>
        <begin position="28"/>
        <end position="185"/>
    </location>
</feature>
<dbReference type="PANTHER" id="PTHR30636">
    <property type="entry name" value="UPF0701 PROTEIN YICC"/>
    <property type="match status" value="1"/>
</dbReference>
<accession>A0A1H5SJ09</accession>
<keyword evidence="2" id="KW-0540">Nuclease</keyword>
<comment type="similarity">
    <text evidence="5">Belongs to the YicC/YloC family.</text>
</comment>
<protein>
    <submittedName>
        <fullName evidence="8">TIGR00255 family protein</fullName>
    </submittedName>
</protein>
<evidence type="ECO:0000259" key="6">
    <source>
        <dbReference type="Pfam" id="PF03755"/>
    </source>
</evidence>
<dbReference type="Proteomes" id="UP000236742">
    <property type="component" value="Unassembled WGS sequence"/>
</dbReference>
<evidence type="ECO:0000256" key="3">
    <source>
        <dbReference type="ARBA" id="ARBA00022759"/>
    </source>
</evidence>
<keyword evidence="9" id="KW-1185">Reference proteome</keyword>
<dbReference type="InterPro" id="IPR005229">
    <property type="entry name" value="YicC/YloC-like"/>
</dbReference>
<proteinExistence type="inferred from homology"/>
<keyword evidence="3" id="KW-0255">Endonuclease</keyword>
<dbReference type="Pfam" id="PF08340">
    <property type="entry name" value="YicC-like_C"/>
    <property type="match status" value="1"/>
</dbReference>
<keyword evidence="4" id="KW-0378">Hydrolase</keyword>
<dbReference type="EMBL" id="FNVD01000001">
    <property type="protein sequence ID" value="SEF50609.1"/>
    <property type="molecule type" value="Genomic_DNA"/>
</dbReference>
<dbReference type="NCBIfam" id="TIGR00255">
    <property type="entry name" value="YicC/YloC family endoribonuclease"/>
    <property type="match status" value="1"/>
</dbReference>
<dbReference type="InterPro" id="IPR013551">
    <property type="entry name" value="YicC-like_C"/>
</dbReference>
<dbReference type="GO" id="GO:0016787">
    <property type="term" value="F:hydrolase activity"/>
    <property type="evidence" value="ECO:0007669"/>
    <property type="project" value="UniProtKB-KW"/>
</dbReference>
<name>A0A1H5SJ09_9RHOB</name>